<dbReference type="SUPFAM" id="SSF57959">
    <property type="entry name" value="Leucine zipper domain"/>
    <property type="match status" value="1"/>
</dbReference>
<sequence>MMLLPSPITPSSANLKPSSIPESPSSNSRSLRSLALLLNDLPPSSNSHTVPSYNQQSARLNRSSGANDSLEHYQKNLASQNNSREPDEEISNKQSHDSQYSASPSSSTKQTFSPPSPSAYHSYHPEWTSISSPVLPHSLGNLSHPPPRKKTRAIEELGSSQQSLSDYHTVSSRYSRHSFHPIRPKMLLDQEDLSQVNEDEIHDCSDPTSISRPSMLDEDRGLSSRPLKNTKRAAQNRAAQRAFRERKDRYVRELEARSVQFDEYIMRHGLLEERERILAAREAEVFYRPREDNGIPYVNHLEQQLEKSRREVATLRLQINPKQASSQQEQPSSSSSTTWEQSSSLGDGTGFSSLATSGSASDLTGRRDSSSSVSSFFAQSDSVTESSSHKFPALLQPSRSYPPIRGSEQFSESITATAHSRRPLLSIAIGGSGRAKPDEGGLNQSQHSDRMSPESLSHPYSAPCLSSTKSPSFERARIIEEDVRKLRSIKPIKDSIRLPSILNHHHQKLYGQKTQAGEPAYTHSLSMLQDSPSNSRSDGFKYPTSLHSRSSHDFALSAKNSNLENHCISRSNSDPARDYSGGRKQ</sequence>
<feature type="compositionally biased region" description="Polar residues" evidence="1">
    <location>
        <begin position="48"/>
        <end position="67"/>
    </location>
</feature>
<dbReference type="InterPro" id="IPR004827">
    <property type="entry name" value="bZIP"/>
</dbReference>
<gene>
    <name evidence="3" type="ORF">PPACK8108_LOCUS20939</name>
</gene>
<protein>
    <submittedName>
        <fullName evidence="3">Expressed protein</fullName>
    </submittedName>
</protein>
<dbReference type="GO" id="GO:0003700">
    <property type="term" value="F:DNA-binding transcription factor activity"/>
    <property type="evidence" value="ECO:0007669"/>
    <property type="project" value="InterPro"/>
</dbReference>
<dbReference type="AlphaFoldDB" id="A0AAV0BGJ6"/>
<evidence type="ECO:0000256" key="1">
    <source>
        <dbReference type="SAM" id="MobiDB-lite"/>
    </source>
</evidence>
<reference evidence="3" key="1">
    <citation type="submission" date="2022-06" db="EMBL/GenBank/DDBJ databases">
        <authorList>
            <consortium name="SYNGENTA / RWTH Aachen University"/>
        </authorList>
    </citation>
    <scope>NUCLEOTIDE SEQUENCE</scope>
</reference>
<feature type="region of interest" description="Disordered" evidence="1">
    <location>
        <begin position="525"/>
        <end position="547"/>
    </location>
</feature>
<dbReference type="InterPro" id="IPR046347">
    <property type="entry name" value="bZIP_sf"/>
</dbReference>
<dbReference type="PROSITE" id="PS00036">
    <property type="entry name" value="BZIP_BASIC"/>
    <property type="match status" value="1"/>
</dbReference>
<dbReference type="Proteomes" id="UP001153365">
    <property type="component" value="Unassembled WGS sequence"/>
</dbReference>
<accession>A0AAV0BGJ6</accession>
<feature type="compositionally biased region" description="Low complexity" evidence="1">
    <location>
        <begin position="325"/>
        <end position="344"/>
    </location>
</feature>
<feature type="compositionally biased region" description="Low complexity" evidence="1">
    <location>
        <begin position="15"/>
        <end position="47"/>
    </location>
</feature>
<feature type="domain" description="BZIP" evidence="2">
    <location>
        <begin position="231"/>
        <end position="246"/>
    </location>
</feature>
<comment type="caution">
    <text evidence="3">The sequence shown here is derived from an EMBL/GenBank/DDBJ whole genome shotgun (WGS) entry which is preliminary data.</text>
</comment>
<feature type="compositionally biased region" description="Polar residues" evidence="1">
    <location>
        <begin position="158"/>
        <end position="173"/>
    </location>
</feature>
<evidence type="ECO:0000259" key="2">
    <source>
        <dbReference type="PROSITE" id="PS00036"/>
    </source>
</evidence>
<organism evidence="3 4">
    <name type="scientific">Phakopsora pachyrhizi</name>
    <name type="common">Asian soybean rust disease fungus</name>
    <dbReference type="NCBI Taxonomy" id="170000"/>
    <lineage>
        <taxon>Eukaryota</taxon>
        <taxon>Fungi</taxon>
        <taxon>Dikarya</taxon>
        <taxon>Basidiomycota</taxon>
        <taxon>Pucciniomycotina</taxon>
        <taxon>Pucciniomycetes</taxon>
        <taxon>Pucciniales</taxon>
        <taxon>Phakopsoraceae</taxon>
        <taxon>Phakopsora</taxon>
    </lineage>
</organism>
<dbReference type="Gene3D" id="1.20.5.170">
    <property type="match status" value="1"/>
</dbReference>
<feature type="region of interest" description="Disordered" evidence="1">
    <location>
        <begin position="319"/>
        <end position="372"/>
    </location>
</feature>
<dbReference type="Pfam" id="PF00170">
    <property type="entry name" value="bZIP_1"/>
    <property type="match status" value="1"/>
</dbReference>
<feature type="region of interest" description="Disordered" evidence="1">
    <location>
        <begin position="387"/>
        <end position="417"/>
    </location>
</feature>
<feature type="compositionally biased region" description="Polar residues" evidence="1">
    <location>
        <begin position="97"/>
        <end position="112"/>
    </location>
</feature>
<feature type="compositionally biased region" description="Polar residues" evidence="1">
    <location>
        <begin position="350"/>
        <end position="362"/>
    </location>
</feature>
<feature type="compositionally biased region" description="Basic and acidic residues" evidence="1">
    <location>
        <begin position="575"/>
        <end position="585"/>
    </location>
</feature>
<feature type="region of interest" description="Disordered" evidence="1">
    <location>
        <begin position="562"/>
        <end position="585"/>
    </location>
</feature>
<evidence type="ECO:0000313" key="3">
    <source>
        <dbReference type="EMBL" id="CAH7686306.1"/>
    </source>
</evidence>
<keyword evidence="4" id="KW-1185">Reference proteome</keyword>
<feature type="region of interest" description="Disordered" evidence="1">
    <location>
        <begin position="1"/>
        <end position="120"/>
    </location>
</feature>
<feature type="compositionally biased region" description="Polar residues" evidence="1">
    <location>
        <begin position="525"/>
        <end position="537"/>
    </location>
</feature>
<feature type="compositionally biased region" description="Polar residues" evidence="1">
    <location>
        <begin position="562"/>
        <end position="574"/>
    </location>
</feature>
<evidence type="ECO:0000313" key="4">
    <source>
        <dbReference type="Proteomes" id="UP001153365"/>
    </source>
</evidence>
<feature type="region of interest" description="Disordered" evidence="1">
    <location>
        <begin position="198"/>
        <end position="224"/>
    </location>
</feature>
<feature type="region of interest" description="Disordered" evidence="1">
    <location>
        <begin position="156"/>
        <end position="176"/>
    </location>
</feature>
<dbReference type="EMBL" id="CALTRL010005783">
    <property type="protein sequence ID" value="CAH7686306.1"/>
    <property type="molecule type" value="Genomic_DNA"/>
</dbReference>
<feature type="compositionally biased region" description="Polar residues" evidence="1">
    <location>
        <begin position="408"/>
        <end position="417"/>
    </location>
</feature>
<proteinExistence type="predicted"/>
<feature type="region of interest" description="Disordered" evidence="1">
    <location>
        <begin position="429"/>
        <end position="468"/>
    </location>
</feature>
<name>A0AAV0BGJ6_PHAPC</name>